<keyword evidence="2" id="KW-1185">Reference proteome</keyword>
<accession>A0A3P7J335</accession>
<evidence type="ECO:0000313" key="2">
    <source>
        <dbReference type="Proteomes" id="UP000270094"/>
    </source>
</evidence>
<dbReference type="OrthoDB" id="45930at2759"/>
<evidence type="ECO:0000313" key="1">
    <source>
        <dbReference type="EMBL" id="VDM70797.1"/>
    </source>
</evidence>
<dbReference type="AlphaFoldDB" id="A0A3P7J335"/>
<proteinExistence type="predicted"/>
<dbReference type="EMBL" id="UYYB01017641">
    <property type="protein sequence ID" value="VDM70797.1"/>
    <property type="molecule type" value="Genomic_DNA"/>
</dbReference>
<organism evidence="1 2">
    <name type="scientific">Strongylus vulgaris</name>
    <name type="common">Blood worm</name>
    <dbReference type="NCBI Taxonomy" id="40348"/>
    <lineage>
        <taxon>Eukaryota</taxon>
        <taxon>Metazoa</taxon>
        <taxon>Ecdysozoa</taxon>
        <taxon>Nematoda</taxon>
        <taxon>Chromadorea</taxon>
        <taxon>Rhabditida</taxon>
        <taxon>Rhabditina</taxon>
        <taxon>Rhabditomorpha</taxon>
        <taxon>Strongyloidea</taxon>
        <taxon>Strongylidae</taxon>
        <taxon>Strongylus</taxon>
    </lineage>
</organism>
<dbReference type="Proteomes" id="UP000270094">
    <property type="component" value="Unassembled WGS sequence"/>
</dbReference>
<name>A0A3P7J335_STRVU</name>
<sequence>MTGTWEFIKRHKGKIIAGGVLISGAAAYMIQNSYQTHTFKTANSYLQDSIMAQERRRYIFDTNQRACDKSITDLVKELKTRVQVSCK</sequence>
<gene>
    <name evidence="1" type="ORF">SVUK_LOCUS5795</name>
</gene>
<reference evidence="1 2" key="1">
    <citation type="submission" date="2018-11" db="EMBL/GenBank/DDBJ databases">
        <authorList>
            <consortium name="Pathogen Informatics"/>
        </authorList>
    </citation>
    <scope>NUCLEOTIDE SEQUENCE [LARGE SCALE GENOMIC DNA]</scope>
</reference>
<protein>
    <submittedName>
        <fullName evidence="1">Uncharacterized protein</fullName>
    </submittedName>
</protein>